<keyword evidence="2" id="KW-1185">Reference proteome</keyword>
<dbReference type="EMBL" id="MU267647">
    <property type="protein sequence ID" value="KAH7912630.1"/>
    <property type="molecule type" value="Genomic_DNA"/>
</dbReference>
<sequence>MNSSPLASPKSSPAAAAHDRRSQYKSTVSRVASTSKYSGANVSRKLFTKTTSQTPEDPQKSFLRERFKARCMERVQKQRENAVKSRRRASDPSDVFSDTGMDCDEEEDDDSVLQDELFRRIVSNAKHKDRHSYRLSYSNEVGSSFDPDMEDVNGWESELLMQTSSSIHVAPEDMEAEEMAAYAEEYAALADFADIDIAADDFSAWSDVDESLSEVASGKGKATSETMDLDMDMT</sequence>
<organism evidence="1 2">
    <name type="scientific">Hygrophoropsis aurantiaca</name>
    <dbReference type="NCBI Taxonomy" id="72124"/>
    <lineage>
        <taxon>Eukaryota</taxon>
        <taxon>Fungi</taxon>
        <taxon>Dikarya</taxon>
        <taxon>Basidiomycota</taxon>
        <taxon>Agaricomycotina</taxon>
        <taxon>Agaricomycetes</taxon>
        <taxon>Agaricomycetidae</taxon>
        <taxon>Boletales</taxon>
        <taxon>Coniophorineae</taxon>
        <taxon>Hygrophoropsidaceae</taxon>
        <taxon>Hygrophoropsis</taxon>
    </lineage>
</organism>
<name>A0ACB8AGQ6_9AGAM</name>
<gene>
    <name evidence="1" type="ORF">BJ138DRAFT_1060693</name>
</gene>
<evidence type="ECO:0000313" key="2">
    <source>
        <dbReference type="Proteomes" id="UP000790377"/>
    </source>
</evidence>
<accession>A0ACB8AGQ6</accession>
<protein>
    <submittedName>
        <fullName evidence="1">Uncharacterized protein</fullName>
    </submittedName>
</protein>
<dbReference type="Proteomes" id="UP000790377">
    <property type="component" value="Unassembled WGS sequence"/>
</dbReference>
<evidence type="ECO:0000313" key="1">
    <source>
        <dbReference type="EMBL" id="KAH7912630.1"/>
    </source>
</evidence>
<proteinExistence type="predicted"/>
<reference evidence="1" key="1">
    <citation type="journal article" date="2021" name="New Phytol.">
        <title>Evolutionary innovations through gain and loss of genes in the ectomycorrhizal Boletales.</title>
        <authorList>
            <person name="Wu G."/>
            <person name="Miyauchi S."/>
            <person name="Morin E."/>
            <person name="Kuo A."/>
            <person name="Drula E."/>
            <person name="Varga T."/>
            <person name="Kohler A."/>
            <person name="Feng B."/>
            <person name="Cao Y."/>
            <person name="Lipzen A."/>
            <person name="Daum C."/>
            <person name="Hundley H."/>
            <person name="Pangilinan J."/>
            <person name="Johnson J."/>
            <person name="Barry K."/>
            <person name="LaButti K."/>
            <person name="Ng V."/>
            <person name="Ahrendt S."/>
            <person name="Min B."/>
            <person name="Choi I.G."/>
            <person name="Park H."/>
            <person name="Plett J.M."/>
            <person name="Magnuson J."/>
            <person name="Spatafora J.W."/>
            <person name="Nagy L.G."/>
            <person name="Henrissat B."/>
            <person name="Grigoriev I.V."/>
            <person name="Yang Z.L."/>
            <person name="Xu J."/>
            <person name="Martin F.M."/>
        </authorList>
    </citation>
    <scope>NUCLEOTIDE SEQUENCE</scope>
    <source>
        <strain evidence="1">ATCC 28755</strain>
    </source>
</reference>
<comment type="caution">
    <text evidence="1">The sequence shown here is derived from an EMBL/GenBank/DDBJ whole genome shotgun (WGS) entry which is preliminary data.</text>
</comment>